<dbReference type="RefSeq" id="WP_276281918.1">
    <property type="nucleotide sequence ID" value="NZ_CP119809.1"/>
</dbReference>
<protein>
    <submittedName>
        <fullName evidence="1">Uncharacterized protein</fullName>
    </submittedName>
</protein>
<dbReference type="EMBL" id="JBHSZH010000005">
    <property type="protein sequence ID" value="MFC7080247.1"/>
    <property type="molecule type" value="Genomic_DNA"/>
</dbReference>
<name>A0ABD5WI21_9EURY</name>
<evidence type="ECO:0000313" key="2">
    <source>
        <dbReference type="Proteomes" id="UP001596407"/>
    </source>
</evidence>
<gene>
    <name evidence="1" type="ORF">ACFQJ6_09075</name>
</gene>
<dbReference type="AlphaFoldDB" id="A0ABD5WI21"/>
<reference evidence="1 2" key="1">
    <citation type="journal article" date="2019" name="Int. J. Syst. Evol. Microbiol.">
        <title>The Global Catalogue of Microorganisms (GCM) 10K type strain sequencing project: providing services to taxonomists for standard genome sequencing and annotation.</title>
        <authorList>
            <consortium name="The Broad Institute Genomics Platform"/>
            <consortium name="The Broad Institute Genome Sequencing Center for Infectious Disease"/>
            <person name="Wu L."/>
            <person name="Ma J."/>
        </authorList>
    </citation>
    <scope>NUCLEOTIDE SEQUENCE [LARGE SCALE GENOMIC DNA]</scope>
    <source>
        <strain evidence="1 2">DT72</strain>
    </source>
</reference>
<comment type="caution">
    <text evidence="1">The sequence shown here is derived from an EMBL/GenBank/DDBJ whole genome shotgun (WGS) entry which is preliminary data.</text>
</comment>
<dbReference type="Proteomes" id="UP001596407">
    <property type="component" value="Unassembled WGS sequence"/>
</dbReference>
<evidence type="ECO:0000313" key="1">
    <source>
        <dbReference type="EMBL" id="MFC7080247.1"/>
    </source>
</evidence>
<sequence length="60" mass="6853">MKFDKATIAFRDDDLASDLPHSNVELLDNGWVKATKFNESTDEGIDVYFSLDEVKYVQPL</sequence>
<proteinExistence type="predicted"/>
<organism evidence="1 2">
    <name type="scientific">Halorussus caseinilyticus</name>
    <dbReference type="NCBI Taxonomy" id="3034025"/>
    <lineage>
        <taxon>Archaea</taxon>
        <taxon>Methanobacteriati</taxon>
        <taxon>Methanobacteriota</taxon>
        <taxon>Stenosarchaea group</taxon>
        <taxon>Halobacteria</taxon>
        <taxon>Halobacteriales</taxon>
        <taxon>Haladaptataceae</taxon>
        <taxon>Halorussus</taxon>
    </lineage>
</organism>
<dbReference type="GeneID" id="79303148"/>
<keyword evidence="2" id="KW-1185">Reference proteome</keyword>
<accession>A0ABD5WI21</accession>